<keyword evidence="2" id="KW-1185">Reference proteome</keyword>
<reference evidence="1 2" key="1">
    <citation type="journal article" date="2022" name="Plant J.">
        <title>Chromosome-level genome of Camellia lanceoleosa provides a valuable resource for understanding genome evolution and self-incompatibility.</title>
        <authorList>
            <person name="Gong W."/>
            <person name="Xiao S."/>
            <person name="Wang L."/>
            <person name="Liao Z."/>
            <person name="Chang Y."/>
            <person name="Mo W."/>
            <person name="Hu G."/>
            <person name="Li W."/>
            <person name="Zhao G."/>
            <person name="Zhu H."/>
            <person name="Hu X."/>
            <person name="Ji K."/>
            <person name="Xiang X."/>
            <person name="Song Q."/>
            <person name="Yuan D."/>
            <person name="Jin S."/>
            <person name="Zhang L."/>
        </authorList>
    </citation>
    <scope>NUCLEOTIDE SEQUENCE [LARGE SCALE GENOMIC DNA]</scope>
    <source>
        <strain evidence="1">SQ_2022a</strain>
    </source>
</reference>
<dbReference type="Proteomes" id="UP001060215">
    <property type="component" value="Chromosome 1"/>
</dbReference>
<evidence type="ECO:0000313" key="2">
    <source>
        <dbReference type="Proteomes" id="UP001060215"/>
    </source>
</evidence>
<accession>A0ACC0IZD3</accession>
<dbReference type="EMBL" id="CM045758">
    <property type="protein sequence ID" value="KAI8030664.1"/>
    <property type="molecule type" value="Genomic_DNA"/>
</dbReference>
<comment type="caution">
    <text evidence="1">The sequence shown here is derived from an EMBL/GenBank/DDBJ whole genome shotgun (WGS) entry which is preliminary data.</text>
</comment>
<protein>
    <submittedName>
        <fullName evidence="1">Structural maintenance of chromosomes protein 2-2</fullName>
    </submittedName>
</protein>
<evidence type="ECO:0000313" key="1">
    <source>
        <dbReference type="EMBL" id="KAI8030664.1"/>
    </source>
</evidence>
<name>A0ACC0IZD3_9ERIC</name>
<proteinExistence type="predicted"/>
<sequence>MAILQKGSTELEMVQKSRLKGLVAELVKLKDSLTMIALEAILNFQVVKGNAEVALSWVVAYDEELKNAMEFAFGSTFICQTIDVVREDGLWSTSMPVSRNLTCQAHKRGFTKCIHHSFCFYTSE</sequence>
<organism evidence="1 2">
    <name type="scientific">Camellia lanceoleosa</name>
    <dbReference type="NCBI Taxonomy" id="1840588"/>
    <lineage>
        <taxon>Eukaryota</taxon>
        <taxon>Viridiplantae</taxon>
        <taxon>Streptophyta</taxon>
        <taxon>Embryophyta</taxon>
        <taxon>Tracheophyta</taxon>
        <taxon>Spermatophyta</taxon>
        <taxon>Magnoliopsida</taxon>
        <taxon>eudicotyledons</taxon>
        <taxon>Gunneridae</taxon>
        <taxon>Pentapetalae</taxon>
        <taxon>asterids</taxon>
        <taxon>Ericales</taxon>
        <taxon>Theaceae</taxon>
        <taxon>Camellia</taxon>
    </lineage>
</organism>
<gene>
    <name evidence="1" type="ORF">LOK49_LG01G01289</name>
</gene>